<comment type="caution">
    <text evidence="1">The sequence shown here is derived from an EMBL/GenBank/DDBJ whole genome shotgun (WGS) entry which is preliminary data.</text>
</comment>
<dbReference type="AlphaFoldDB" id="A0A5A7Q9W4"/>
<accession>A0A5A7Q9W4</accession>
<dbReference type="EMBL" id="BKCP01006217">
    <property type="protein sequence ID" value="GER41970.1"/>
    <property type="molecule type" value="Genomic_DNA"/>
</dbReference>
<reference evidence="2" key="1">
    <citation type="journal article" date="2019" name="Curr. Biol.">
        <title>Genome Sequence of Striga asiatica Provides Insight into the Evolution of Plant Parasitism.</title>
        <authorList>
            <person name="Yoshida S."/>
            <person name="Kim S."/>
            <person name="Wafula E.K."/>
            <person name="Tanskanen J."/>
            <person name="Kim Y.M."/>
            <person name="Honaas L."/>
            <person name="Yang Z."/>
            <person name="Spallek T."/>
            <person name="Conn C.E."/>
            <person name="Ichihashi Y."/>
            <person name="Cheong K."/>
            <person name="Cui S."/>
            <person name="Der J.P."/>
            <person name="Gundlach H."/>
            <person name="Jiao Y."/>
            <person name="Hori C."/>
            <person name="Ishida J.K."/>
            <person name="Kasahara H."/>
            <person name="Kiba T."/>
            <person name="Kim M.S."/>
            <person name="Koo N."/>
            <person name="Laohavisit A."/>
            <person name="Lee Y.H."/>
            <person name="Lumba S."/>
            <person name="McCourt P."/>
            <person name="Mortimer J.C."/>
            <person name="Mutuku J.M."/>
            <person name="Nomura T."/>
            <person name="Sasaki-Sekimoto Y."/>
            <person name="Seto Y."/>
            <person name="Wang Y."/>
            <person name="Wakatake T."/>
            <person name="Sakakibara H."/>
            <person name="Demura T."/>
            <person name="Yamaguchi S."/>
            <person name="Yoneyama K."/>
            <person name="Manabe R.I."/>
            <person name="Nelson D.C."/>
            <person name="Schulman A.H."/>
            <person name="Timko M.P."/>
            <person name="dePamphilis C.W."/>
            <person name="Choi D."/>
            <person name="Shirasu K."/>
        </authorList>
    </citation>
    <scope>NUCLEOTIDE SEQUENCE [LARGE SCALE GENOMIC DNA]</scope>
    <source>
        <strain evidence="2">cv. UVA1</strain>
    </source>
</reference>
<evidence type="ECO:0000313" key="1">
    <source>
        <dbReference type="EMBL" id="GER41970.1"/>
    </source>
</evidence>
<evidence type="ECO:0000313" key="2">
    <source>
        <dbReference type="Proteomes" id="UP000325081"/>
    </source>
</evidence>
<proteinExistence type="predicted"/>
<protein>
    <submittedName>
        <fullName evidence="1">AMP deaminase</fullName>
    </submittedName>
</protein>
<keyword evidence="2" id="KW-1185">Reference proteome</keyword>
<organism evidence="1 2">
    <name type="scientific">Striga asiatica</name>
    <name type="common">Asiatic witchweed</name>
    <name type="synonym">Buchnera asiatica</name>
    <dbReference type="NCBI Taxonomy" id="4170"/>
    <lineage>
        <taxon>Eukaryota</taxon>
        <taxon>Viridiplantae</taxon>
        <taxon>Streptophyta</taxon>
        <taxon>Embryophyta</taxon>
        <taxon>Tracheophyta</taxon>
        <taxon>Spermatophyta</taxon>
        <taxon>Magnoliopsida</taxon>
        <taxon>eudicotyledons</taxon>
        <taxon>Gunneridae</taxon>
        <taxon>Pentapetalae</taxon>
        <taxon>asterids</taxon>
        <taxon>lamiids</taxon>
        <taxon>Lamiales</taxon>
        <taxon>Orobanchaceae</taxon>
        <taxon>Buchnereae</taxon>
        <taxon>Striga</taxon>
    </lineage>
</organism>
<dbReference type="Proteomes" id="UP000325081">
    <property type="component" value="Unassembled WGS sequence"/>
</dbReference>
<gene>
    <name evidence="1" type="ORF">STAS_18739</name>
</gene>
<name>A0A5A7Q9W4_STRAF</name>
<sequence>MEHNSKNHLFPHTIILQMNALKNDISLNMAMDINFHYIALFLQPQRKQKNISKFNYTTIRMSCVSKAKALNFDSTILKKRPDRILEQQAGTLFHRQTEEGL</sequence>